<dbReference type="Proteomes" id="UP001489333">
    <property type="component" value="Unassembled WGS sequence"/>
</dbReference>
<keyword evidence="1" id="KW-0472">Membrane</keyword>
<keyword evidence="3" id="KW-1185">Reference proteome</keyword>
<protein>
    <recommendedName>
        <fullName evidence="4">Flp pilus-assembly TadG-like N-terminal domain-containing protein</fullName>
    </recommendedName>
</protein>
<keyword evidence="1" id="KW-1133">Transmembrane helix</keyword>
<evidence type="ECO:0000313" key="3">
    <source>
        <dbReference type="Proteomes" id="UP001489333"/>
    </source>
</evidence>
<name>A0ABU9UPC6_9GAMM</name>
<evidence type="ECO:0008006" key="4">
    <source>
        <dbReference type="Google" id="ProtNLM"/>
    </source>
</evidence>
<accession>A0ABU9UPC6</accession>
<sequence>MLIQQKGQAMVLSLILMSFAIMVVLFSFNSAQLNLKSTKLQNTADNTAYSVATIAARDFNYKAYTNRAAVANQVAIAQLVGLSSWFNMTEQFSETACDYFCSVPYIGQAIAAVNKVITVVNTGVQPFLSVMVTLENAILHALSMSQNIIHYAGLISTMSTAQEIVEANDPKAKLDLMQNPQMLGDIKDLWVNFQEQHTRNNQKNKTQYSDFIAVTLKSRDSFSTRRTYSLDRPWHGNLGIVKWNTIKAGGSDLISNGKNKAETWTAMDTISTHWRKWGCRRFRCGWRHSEYTLGWASTRANEEVSIRNTGNNTSWGESRHYNKQSSRYAARDEQTSGTYSGVQPFFGLSNTAKGINQTGNISVVVSKPQKDVGTTSSVKAGEQNTNPALNEKMLGKRLNALSTVQVYYSRPRDLMLTSSSWSRSDNRHEYGNLYNPFWQTRLTDSTSTERSVVLALTRAL</sequence>
<gene>
    <name evidence="2" type="ORF">AAGS29_05715</name>
</gene>
<evidence type="ECO:0000256" key="1">
    <source>
        <dbReference type="SAM" id="Phobius"/>
    </source>
</evidence>
<reference evidence="2 3" key="1">
    <citation type="submission" date="2024-04" db="EMBL/GenBank/DDBJ databases">
        <title>Novel Shewanella species isolated from Baltic Sea sediments.</title>
        <authorList>
            <person name="Martin-Rodriguez A.J."/>
            <person name="Fernandez-Juarez V."/>
            <person name="Valeriano V.D."/>
            <person name="Mihindukulasooriya I."/>
            <person name="Ceresnova L."/>
            <person name="Joffre E."/>
            <person name="Jensie-Markopoulos S."/>
            <person name="Moore E.R.B."/>
            <person name="Sjoling A."/>
        </authorList>
    </citation>
    <scope>NUCLEOTIDE SEQUENCE [LARGE SCALE GENOMIC DNA]</scope>
    <source>
        <strain evidence="2 3">VAX-SP0-0CM-1</strain>
    </source>
</reference>
<comment type="caution">
    <text evidence="2">The sequence shown here is derived from an EMBL/GenBank/DDBJ whole genome shotgun (WGS) entry which is preliminary data.</text>
</comment>
<dbReference type="EMBL" id="JBCHKU010000005">
    <property type="protein sequence ID" value="MEM6248111.1"/>
    <property type="molecule type" value="Genomic_DNA"/>
</dbReference>
<proteinExistence type="predicted"/>
<organism evidence="2 3">
    <name type="scientific">Shewanella vaxholmensis</name>
    <dbReference type="NCBI Taxonomy" id="3063535"/>
    <lineage>
        <taxon>Bacteria</taxon>
        <taxon>Pseudomonadati</taxon>
        <taxon>Pseudomonadota</taxon>
        <taxon>Gammaproteobacteria</taxon>
        <taxon>Alteromonadales</taxon>
        <taxon>Shewanellaceae</taxon>
        <taxon>Shewanella</taxon>
    </lineage>
</organism>
<feature type="transmembrane region" description="Helical" evidence="1">
    <location>
        <begin position="9"/>
        <end position="28"/>
    </location>
</feature>
<keyword evidence="1" id="KW-0812">Transmembrane</keyword>
<evidence type="ECO:0000313" key="2">
    <source>
        <dbReference type="EMBL" id="MEM6248111.1"/>
    </source>
</evidence>
<dbReference type="RefSeq" id="WP_311905814.1">
    <property type="nucleotide sequence ID" value="NZ_JAUOEV010000008.1"/>
</dbReference>